<gene>
    <name evidence="2" type="ORF">BOKJ2_LOCUS447</name>
</gene>
<feature type="transmembrane region" description="Helical" evidence="1">
    <location>
        <begin position="194"/>
        <end position="217"/>
    </location>
</feature>
<dbReference type="AlphaFoldDB" id="A0A811JQZ0"/>
<dbReference type="Proteomes" id="UP000614601">
    <property type="component" value="Unassembled WGS sequence"/>
</dbReference>
<keyword evidence="3" id="KW-1185">Reference proteome</keyword>
<evidence type="ECO:0000313" key="3">
    <source>
        <dbReference type="Proteomes" id="UP000614601"/>
    </source>
</evidence>
<keyword evidence="1" id="KW-1133">Transmembrane helix</keyword>
<dbReference type="OrthoDB" id="10372906at2759"/>
<sequence length="296" mass="33422">MEFQLMFPKFEPIRFIHHIKDSQCTPDRDLITYVDFNGCMVANTHTLNTATTRRLEVMKQGGSQDDIASTMYNKEDVEFSVNKTSIHISNGHESLLPKHCNGVFKLNKGSQIVVPVTIEFSDSSCEVELEFLNGIPRSPEKRRFTVPEKVLTVSSDDTPERLDNRKIQALDSAHFSRYDDETIFVNTRNDPNSYWRLFAAMAASMVFMLVGIGYFIVTKFKPTIIGRLKPNTMSFSNPNIELSNQPGQGPDAEPNSNQVIFSSGGVIFKNHDNPTENLNHGANNTGFTNRIYEQSL</sequence>
<evidence type="ECO:0000256" key="1">
    <source>
        <dbReference type="SAM" id="Phobius"/>
    </source>
</evidence>
<comment type="caution">
    <text evidence="2">The sequence shown here is derived from an EMBL/GenBank/DDBJ whole genome shotgun (WGS) entry which is preliminary data.</text>
</comment>
<reference evidence="2" key="1">
    <citation type="submission" date="2020-09" db="EMBL/GenBank/DDBJ databases">
        <authorList>
            <person name="Kikuchi T."/>
        </authorList>
    </citation>
    <scope>NUCLEOTIDE SEQUENCE</scope>
    <source>
        <strain evidence="2">SH1</strain>
    </source>
</reference>
<name>A0A811JQZ0_9BILA</name>
<evidence type="ECO:0000313" key="2">
    <source>
        <dbReference type="EMBL" id="CAD5205763.1"/>
    </source>
</evidence>
<dbReference type="EMBL" id="CAJFCW020000001">
    <property type="protein sequence ID" value="CAG9079108.1"/>
    <property type="molecule type" value="Genomic_DNA"/>
</dbReference>
<proteinExistence type="predicted"/>
<dbReference type="EMBL" id="CAJFDH010000001">
    <property type="protein sequence ID" value="CAD5205763.1"/>
    <property type="molecule type" value="Genomic_DNA"/>
</dbReference>
<dbReference type="Proteomes" id="UP000783686">
    <property type="component" value="Unassembled WGS sequence"/>
</dbReference>
<accession>A0A811JQZ0</accession>
<protein>
    <submittedName>
        <fullName evidence="2">Uncharacterized protein</fullName>
    </submittedName>
</protein>
<keyword evidence="1" id="KW-0472">Membrane</keyword>
<keyword evidence="1" id="KW-0812">Transmembrane</keyword>
<organism evidence="2 3">
    <name type="scientific">Bursaphelenchus okinawaensis</name>
    <dbReference type="NCBI Taxonomy" id="465554"/>
    <lineage>
        <taxon>Eukaryota</taxon>
        <taxon>Metazoa</taxon>
        <taxon>Ecdysozoa</taxon>
        <taxon>Nematoda</taxon>
        <taxon>Chromadorea</taxon>
        <taxon>Rhabditida</taxon>
        <taxon>Tylenchina</taxon>
        <taxon>Tylenchomorpha</taxon>
        <taxon>Aphelenchoidea</taxon>
        <taxon>Aphelenchoididae</taxon>
        <taxon>Bursaphelenchus</taxon>
    </lineage>
</organism>